<dbReference type="Proteomes" id="UP001164743">
    <property type="component" value="Chromosome 7A"/>
</dbReference>
<evidence type="ECO:0000313" key="2">
    <source>
        <dbReference type="EMBL" id="WAQ86484.1"/>
    </source>
</evidence>
<evidence type="ECO:0000313" key="3">
    <source>
        <dbReference type="Proteomes" id="UP001164743"/>
    </source>
</evidence>
<dbReference type="GeneID" id="77811689"/>
<feature type="compositionally biased region" description="Low complexity" evidence="1">
    <location>
        <begin position="189"/>
        <end position="203"/>
    </location>
</feature>
<gene>
    <name evidence="2" type="ORF">PtA15_7A210</name>
</gene>
<evidence type="ECO:0000256" key="1">
    <source>
        <dbReference type="SAM" id="MobiDB-lite"/>
    </source>
</evidence>
<accession>A0ABY7CP89</accession>
<name>A0ABY7CP89_9BASI</name>
<protein>
    <submittedName>
        <fullName evidence="2">Uncharacterized protein</fullName>
    </submittedName>
</protein>
<feature type="region of interest" description="Disordered" evidence="1">
    <location>
        <begin position="189"/>
        <end position="218"/>
    </location>
</feature>
<sequence>MDEWLKQATRLGARHSAEFIIFGVSNHLGPHAFQFMQSTPGATPFLQFSLDSNQKKHYPARFQSFITGHTESKLAALARPKKKRCARNGMSVTDRMHQLINEATSGIREKWPWTDTQAHLADIGYKVVIAPKARINPSWIMKPSRFLSGPQMQMLHLDLDSQLIDLVRIPRVPFPKPLRVNLPKRLRVNNSISHSSSSSPEGTNTGGNGNSSLGTGEH</sequence>
<keyword evidence="3" id="KW-1185">Reference proteome</keyword>
<proteinExistence type="predicted"/>
<dbReference type="EMBL" id="CP110427">
    <property type="protein sequence ID" value="WAQ86484.1"/>
    <property type="molecule type" value="Genomic_DNA"/>
</dbReference>
<dbReference type="RefSeq" id="XP_053022039.1">
    <property type="nucleotide sequence ID" value="XM_053170794.1"/>
</dbReference>
<reference evidence="2" key="1">
    <citation type="submission" date="2022-10" db="EMBL/GenBank/DDBJ databases">
        <title>Puccinia triticina Genome sequencing and assembly.</title>
        <authorList>
            <person name="Li C."/>
        </authorList>
    </citation>
    <scope>NUCLEOTIDE SEQUENCE</scope>
    <source>
        <strain evidence="2">Pt15</strain>
    </source>
</reference>
<organism evidence="2 3">
    <name type="scientific">Puccinia triticina</name>
    <dbReference type="NCBI Taxonomy" id="208348"/>
    <lineage>
        <taxon>Eukaryota</taxon>
        <taxon>Fungi</taxon>
        <taxon>Dikarya</taxon>
        <taxon>Basidiomycota</taxon>
        <taxon>Pucciniomycotina</taxon>
        <taxon>Pucciniomycetes</taxon>
        <taxon>Pucciniales</taxon>
        <taxon>Pucciniaceae</taxon>
        <taxon>Puccinia</taxon>
    </lineage>
</organism>